<evidence type="ECO:0000256" key="11">
    <source>
        <dbReference type="ARBA" id="ARBA00049473"/>
    </source>
</evidence>
<dbReference type="InterPro" id="IPR055152">
    <property type="entry name" value="Transketolase-like_C_2"/>
</dbReference>
<feature type="domain" description="Transketolase-like pyrimidine-binding" evidence="20">
    <location>
        <begin position="347"/>
        <end position="518"/>
    </location>
</feature>
<dbReference type="InterPro" id="IPR049557">
    <property type="entry name" value="Transketolase_CS"/>
</dbReference>
<feature type="binding site" evidence="15">
    <location>
        <position position="154"/>
    </location>
    <ligand>
        <name>thiamine diphosphate</name>
        <dbReference type="ChEBI" id="CHEBI:58937"/>
    </ligand>
</feature>
<feature type="binding site" evidence="15">
    <location>
        <begin position="115"/>
        <end position="117"/>
    </location>
    <ligand>
        <name>thiamine diphosphate</name>
        <dbReference type="ChEBI" id="CHEBI:58937"/>
    </ligand>
</feature>
<dbReference type="InterPro" id="IPR005478">
    <property type="entry name" value="Transketolase_bac-like"/>
</dbReference>
<evidence type="ECO:0000256" key="19">
    <source>
        <dbReference type="SAM" id="Phobius"/>
    </source>
</evidence>
<name>S9TQI6_MAGFU</name>
<feature type="binding site" evidence="14">
    <location>
        <position position="26"/>
    </location>
    <ligand>
        <name>substrate</name>
    </ligand>
</feature>
<dbReference type="CDD" id="cd07033">
    <property type="entry name" value="TPP_PYR_DXS_TK_like"/>
    <property type="match status" value="1"/>
</dbReference>
<comment type="subunit">
    <text evidence="4 18">Homodimer.</text>
</comment>
<comment type="function">
    <text evidence="18">Catalyzes the transfer of a two-carbon ketol group from a ketose donor to an aldose acceptor, via a covalent intermediate with the cofactor thiamine pyrophosphate.</text>
</comment>
<proteinExistence type="inferred from homology"/>
<dbReference type="PANTHER" id="PTHR43522:SF2">
    <property type="entry name" value="TRANSKETOLASE 1-RELATED"/>
    <property type="match status" value="1"/>
</dbReference>
<feature type="active site" description="Proton donor" evidence="13">
    <location>
        <position position="404"/>
    </location>
</feature>
<dbReference type="RefSeq" id="WP_021133089.1">
    <property type="nucleotide sequence ID" value="NZ_AQPH01000065.1"/>
</dbReference>
<keyword evidence="19" id="KW-1133">Transmembrane helix</keyword>
<feature type="binding site" evidence="16">
    <location>
        <position position="185"/>
    </location>
    <ligand>
        <name>Mg(2+)</name>
        <dbReference type="ChEBI" id="CHEBI:18420"/>
    </ligand>
</feature>
<comment type="similarity">
    <text evidence="3 18">Belongs to the transketolase family.</text>
</comment>
<dbReference type="CDD" id="cd02012">
    <property type="entry name" value="TPP_TK"/>
    <property type="match status" value="1"/>
</dbReference>
<comment type="cofactor">
    <cofactor evidence="16">
        <name>Mg(2+)</name>
        <dbReference type="ChEBI" id="CHEBI:18420"/>
    </cofactor>
    <text evidence="16">Binds 1 Mg(2+) ion per subunit. Can also utilize other divalent metal cations, such as Ca(2+), Mn(2+) and Co(2+).</text>
</comment>
<feature type="binding site" evidence="16">
    <location>
        <position position="183"/>
    </location>
    <ligand>
        <name>Mg(2+)</name>
        <dbReference type="ChEBI" id="CHEBI:18420"/>
    </ligand>
</feature>
<dbReference type="eggNOG" id="COG0021">
    <property type="taxonomic scope" value="Bacteria"/>
</dbReference>
<dbReference type="NCBIfam" id="TIGR00232">
    <property type="entry name" value="tktlase_bact"/>
    <property type="match status" value="1"/>
</dbReference>
<keyword evidence="10 15" id="KW-0786">Thiamine pyrophosphate</keyword>
<protein>
    <recommendedName>
        <fullName evidence="5 12">Transketolase</fullName>
        <ecNumber evidence="5 12">2.2.1.1</ecNumber>
    </recommendedName>
</protein>
<comment type="cofactor">
    <cofactor evidence="2">
        <name>Co(2+)</name>
        <dbReference type="ChEBI" id="CHEBI:48828"/>
    </cofactor>
</comment>
<feature type="binding site" evidence="14">
    <location>
        <position position="462"/>
    </location>
    <ligand>
        <name>substrate</name>
    </ligand>
</feature>
<accession>S9TQI6</accession>
<evidence type="ECO:0000256" key="12">
    <source>
        <dbReference type="NCBIfam" id="TIGR00232"/>
    </source>
</evidence>
<dbReference type="Pfam" id="PF02779">
    <property type="entry name" value="Transket_pyr"/>
    <property type="match status" value="1"/>
</dbReference>
<dbReference type="Pfam" id="PF00456">
    <property type="entry name" value="Transketolase_N"/>
    <property type="match status" value="1"/>
</dbReference>
<dbReference type="InterPro" id="IPR005474">
    <property type="entry name" value="Transketolase_N"/>
</dbReference>
<dbReference type="EMBL" id="AQPH01000065">
    <property type="protein sequence ID" value="EPY00835.1"/>
    <property type="molecule type" value="Genomic_DNA"/>
</dbReference>
<dbReference type="SMART" id="SM00861">
    <property type="entry name" value="Transket_pyr"/>
    <property type="match status" value="1"/>
</dbReference>
<dbReference type="Proteomes" id="UP000015350">
    <property type="component" value="Unassembled WGS sequence"/>
</dbReference>
<dbReference type="PANTHER" id="PTHR43522">
    <property type="entry name" value="TRANSKETOLASE"/>
    <property type="match status" value="1"/>
</dbReference>
<comment type="cofactor">
    <cofactor evidence="15">
        <name>thiamine diphosphate</name>
        <dbReference type="ChEBI" id="CHEBI:58937"/>
    </cofactor>
    <text evidence="15">Binds 1 thiamine pyrophosphate per subunit. During the reaction, the substrate forms a covalent intermediate with the cofactor.</text>
</comment>
<comment type="cofactor">
    <cofactor evidence="1">
        <name>Ca(2+)</name>
        <dbReference type="ChEBI" id="CHEBI:29108"/>
    </cofactor>
</comment>
<dbReference type="GO" id="GO:0009052">
    <property type="term" value="P:pentose-phosphate shunt, non-oxidative branch"/>
    <property type="evidence" value="ECO:0007669"/>
    <property type="project" value="UniProtKB-ARBA"/>
</dbReference>
<evidence type="ECO:0000256" key="13">
    <source>
        <dbReference type="PIRSR" id="PIRSR605478-1"/>
    </source>
</evidence>
<keyword evidence="7 16" id="KW-0479">Metal-binding</keyword>
<dbReference type="PROSITE" id="PS00801">
    <property type="entry name" value="TRANSKETOLASE_1"/>
    <property type="match status" value="1"/>
</dbReference>
<reference evidence="21 22" key="1">
    <citation type="submission" date="2013-04" db="EMBL/GenBank/DDBJ databases">
        <authorList>
            <person name="Kuznetsov B."/>
            <person name="Ivanovsky R."/>
        </authorList>
    </citation>
    <scope>NUCLEOTIDE SEQUENCE [LARGE SCALE GENOMIC DNA]</scope>
    <source>
        <strain evidence="21 22">MGU-K5</strain>
    </source>
</reference>
<dbReference type="Gene3D" id="3.40.50.970">
    <property type="match status" value="2"/>
</dbReference>
<dbReference type="InterPro" id="IPR020826">
    <property type="entry name" value="Transketolase_BS"/>
</dbReference>
<feature type="binding site" evidence="14">
    <location>
        <position position="513"/>
    </location>
    <ligand>
        <name>substrate</name>
    </ligand>
</feature>
<evidence type="ECO:0000256" key="10">
    <source>
        <dbReference type="ARBA" id="ARBA00023052"/>
    </source>
</evidence>
<keyword evidence="19" id="KW-0812">Transmembrane</keyword>
<dbReference type="GO" id="GO:0046872">
    <property type="term" value="F:metal ion binding"/>
    <property type="evidence" value="ECO:0007669"/>
    <property type="project" value="UniProtKB-KW"/>
</dbReference>
<dbReference type="InterPro" id="IPR005475">
    <property type="entry name" value="Transketolase-like_Pyr-bd"/>
</dbReference>
<keyword evidence="6 18" id="KW-0808">Transferase</keyword>
<evidence type="ECO:0000256" key="4">
    <source>
        <dbReference type="ARBA" id="ARBA00011738"/>
    </source>
</evidence>
<comment type="cofactor">
    <cofactor evidence="18">
        <name>Mg(2+)</name>
        <dbReference type="ChEBI" id="CHEBI:18420"/>
    </cofactor>
    <cofactor evidence="18">
        <name>Ca(2+)</name>
        <dbReference type="ChEBI" id="CHEBI:29108"/>
    </cofactor>
    <cofactor evidence="18">
        <name>Mn(2+)</name>
        <dbReference type="ChEBI" id="CHEBI:29035"/>
    </cofactor>
    <cofactor evidence="18">
        <name>Co(2+)</name>
        <dbReference type="ChEBI" id="CHEBI:48828"/>
    </cofactor>
    <text evidence="18">Binds 1 Mg(2+) ion per subunit. Can also utilize other divalent metal cations, such as Ca(2+), Mn(2+) and Co(2+).</text>
</comment>
<organism evidence="21 22">
    <name type="scientific">Magnetospirillum fulvum MGU-K5</name>
    <dbReference type="NCBI Taxonomy" id="1316936"/>
    <lineage>
        <taxon>Bacteria</taxon>
        <taxon>Pseudomonadati</taxon>
        <taxon>Pseudomonadota</taxon>
        <taxon>Alphaproteobacteria</taxon>
        <taxon>Rhodospirillales</taxon>
        <taxon>Rhodospirillaceae</taxon>
        <taxon>Magnetospirillum</taxon>
    </lineage>
</organism>
<evidence type="ECO:0000256" key="5">
    <source>
        <dbReference type="ARBA" id="ARBA00013152"/>
    </source>
</evidence>
<comment type="caution">
    <text evidence="21">The sequence shown here is derived from an EMBL/GenBank/DDBJ whole genome shotgun (WGS) entry which is preliminary data.</text>
</comment>
<evidence type="ECO:0000256" key="18">
    <source>
        <dbReference type="RuleBase" id="RU004996"/>
    </source>
</evidence>
<evidence type="ECO:0000256" key="17">
    <source>
        <dbReference type="PIRSR" id="PIRSR605478-5"/>
    </source>
</evidence>
<feature type="binding site" evidence="14">
    <location>
        <position position="377"/>
    </location>
    <ligand>
        <name>substrate</name>
    </ligand>
</feature>
<feature type="binding site" evidence="15">
    <location>
        <position position="430"/>
    </location>
    <ligand>
        <name>thiamine diphosphate</name>
        <dbReference type="ChEBI" id="CHEBI:58937"/>
    </ligand>
</feature>
<dbReference type="PROSITE" id="PS00802">
    <property type="entry name" value="TRANSKETOLASE_2"/>
    <property type="match status" value="1"/>
</dbReference>
<dbReference type="SUPFAM" id="SSF52922">
    <property type="entry name" value="TK C-terminal domain-like"/>
    <property type="match status" value="1"/>
</dbReference>
<feature type="binding site" evidence="15">
    <location>
        <position position="257"/>
    </location>
    <ligand>
        <name>thiamine diphosphate</name>
        <dbReference type="ChEBI" id="CHEBI:58937"/>
    </ligand>
</feature>
<dbReference type="AlphaFoldDB" id="S9TQI6"/>
<feature type="binding site" evidence="14">
    <location>
        <position position="454"/>
    </location>
    <ligand>
        <name>substrate</name>
    </ligand>
</feature>
<evidence type="ECO:0000259" key="20">
    <source>
        <dbReference type="SMART" id="SM00861"/>
    </source>
</evidence>
<dbReference type="FunFam" id="3.40.50.920:FF:000003">
    <property type="entry name" value="Transketolase"/>
    <property type="match status" value="1"/>
</dbReference>
<dbReference type="InterPro" id="IPR033247">
    <property type="entry name" value="Transketolase_fam"/>
</dbReference>
<dbReference type="InterPro" id="IPR009014">
    <property type="entry name" value="Transketo_C/PFOR_II"/>
</dbReference>
<evidence type="ECO:0000256" key="7">
    <source>
        <dbReference type="ARBA" id="ARBA00022723"/>
    </source>
</evidence>
<evidence type="ECO:0000256" key="8">
    <source>
        <dbReference type="ARBA" id="ARBA00022837"/>
    </source>
</evidence>
<feature type="binding site" evidence="15">
    <location>
        <position position="66"/>
    </location>
    <ligand>
        <name>thiamine diphosphate</name>
        <dbReference type="ChEBI" id="CHEBI:58937"/>
    </ligand>
</feature>
<dbReference type="PATRIC" id="fig|1316936.3.peg.2794"/>
<feature type="site" description="Important for catalytic activity" evidence="17">
    <location>
        <position position="26"/>
    </location>
</feature>
<feature type="binding site" evidence="16">
    <location>
        <position position="153"/>
    </location>
    <ligand>
        <name>Mg(2+)</name>
        <dbReference type="ChEBI" id="CHEBI:18420"/>
    </ligand>
</feature>
<dbReference type="Pfam" id="PF22613">
    <property type="entry name" value="Transketolase_C_1"/>
    <property type="match status" value="1"/>
</dbReference>
<gene>
    <name evidence="21" type="ORF">K678_14000</name>
</gene>
<feature type="site" description="Important for catalytic activity" evidence="17">
    <location>
        <position position="257"/>
    </location>
</feature>
<evidence type="ECO:0000256" key="2">
    <source>
        <dbReference type="ARBA" id="ARBA00001941"/>
    </source>
</evidence>
<dbReference type="Gene3D" id="3.40.50.920">
    <property type="match status" value="1"/>
</dbReference>
<dbReference type="STRING" id="1316936.K678_14000"/>
<comment type="catalytic activity">
    <reaction evidence="11 18">
        <text>D-sedoheptulose 7-phosphate + D-glyceraldehyde 3-phosphate = aldehydo-D-ribose 5-phosphate + D-xylulose 5-phosphate</text>
        <dbReference type="Rhea" id="RHEA:10508"/>
        <dbReference type="ChEBI" id="CHEBI:57483"/>
        <dbReference type="ChEBI" id="CHEBI:57737"/>
        <dbReference type="ChEBI" id="CHEBI:58273"/>
        <dbReference type="ChEBI" id="CHEBI:59776"/>
        <dbReference type="EC" id="2.2.1.1"/>
    </reaction>
</comment>
<feature type="transmembrane region" description="Helical" evidence="19">
    <location>
        <begin position="420"/>
        <end position="438"/>
    </location>
</feature>
<keyword evidence="9 16" id="KW-0460">Magnesium</keyword>
<evidence type="ECO:0000256" key="6">
    <source>
        <dbReference type="ARBA" id="ARBA00022679"/>
    </source>
</evidence>
<keyword evidence="8 18" id="KW-0106">Calcium</keyword>
<evidence type="ECO:0000313" key="22">
    <source>
        <dbReference type="Proteomes" id="UP000015350"/>
    </source>
</evidence>
<dbReference type="GO" id="GO:0005829">
    <property type="term" value="C:cytosol"/>
    <property type="evidence" value="ECO:0007669"/>
    <property type="project" value="TreeGrafter"/>
</dbReference>
<feature type="binding site" evidence="14">
    <location>
        <position position="257"/>
    </location>
    <ligand>
        <name>substrate</name>
    </ligand>
</feature>
<evidence type="ECO:0000313" key="21">
    <source>
        <dbReference type="EMBL" id="EPY00835.1"/>
    </source>
</evidence>
<evidence type="ECO:0000256" key="15">
    <source>
        <dbReference type="PIRSR" id="PIRSR605478-3"/>
    </source>
</evidence>
<evidence type="ECO:0000256" key="1">
    <source>
        <dbReference type="ARBA" id="ARBA00001913"/>
    </source>
</evidence>
<dbReference type="InterPro" id="IPR029061">
    <property type="entry name" value="THDP-binding"/>
</dbReference>
<dbReference type="EC" id="2.2.1.1" evidence="5 12"/>
<dbReference type="OrthoDB" id="8732661at2"/>
<dbReference type="FunFam" id="3.40.50.970:FF:000003">
    <property type="entry name" value="Transketolase"/>
    <property type="match status" value="1"/>
</dbReference>
<evidence type="ECO:0000256" key="9">
    <source>
        <dbReference type="ARBA" id="ARBA00022842"/>
    </source>
</evidence>
<dbReference type="GO" id="GO:0004802">
    <property type="term" value="F:transketolase activity"/>
    <property type="evidence" value="ECO:0007669"/>
    <property type="project" value="UniProtKB-UniRule"/>
</dbReference>
<keyword evidence="19" id="KW-0472">Membrane</keyword>
<sequence length="656" mass="70576">MTSPADMANAIRFLSMDAVEAAKSGHPGMPMGMADVATVLFTRFLKFDAKAPRWADRDRFVLSAGHGSMLLYALGYLTGYEDLDIDQIRKFRQFGARTAGHPEFGHVAIAETTTGPLGQGLANAVGLALGEKMMAARHGDGIVNHYTYVIAGDGCLMEGISQEAISLAGHWGLSKLILLWDDNHICIDGDTALSTSEDQLARFSAAKWDVTRVDGHDPEAIAAAIEAAKASDRPSLIACRTVIGFGAPTKGGTEKVHGAPLGAEEIAGARAKLGWPHAPFEIPAPILDAWRAAGRRGATERAAWEARLAAYPERAEFERTVAGRLPEGWHQTVLDFKRKVTAEQPKWATRKSSQEALEALTPVIPELIGGSADLTHSNLTHTKVTRSITPTDFSGRYIHYGVREHGMAAIMNGLSLHGGFIPYGGTFLIFANYLWPALRMSAMMNRRVIYVLTHDSIGLGEDGPTHQPIETVTALRATPNVLVFRPCDPVETMEAYEAALDNETGPSVLALSRQNLPTLRTIHSDDNLTARGGYILAESDLESRQVTLLATGSEVSLALEAKDLLESQGIGTAVVSLPCWELFERQTKEYRSAVLGDGTVRVAVEALGTFGWERWVGDNGAVIGMTGFGASAPADTLYNHFGITARAVAEAALARL</sequence>
<dbReference type="FunFam" id="3.40.50.970:FF:000004">
    <property type="entry name" value="Transketolase"/>
    <property type="match status" value="1"/>
</dbReference>
<evidence type="ECO:0000256" key="3">
    <source>
        <dbReference type="ARBA" id="ARBA00007131"/>
    </source>
</evidence>
<feature type="binding site" evidence="15">
    <location>
        <position position="183"/>
    </location>
    <ligand>
        <name>thiamine diphosphate</name>
        <dbReference type="ChEBI" id="CHEBI:58937"/>
    </ligand>
</feature>
<feature type="binding site" evidence="14">
    <location>
        <position position="466"/>
    </location>
    <ligand>
        <name>substrate</name>
    </ligand>
</feature>
<dbReference type="SUPFAM" id="SSF52518">
    <property type="entry name" value="Thiamin diphosphate-binding fold (THDP-binding)"/>
    <property type="match status" value="2"/>
</dbReference>
<evidence type="ECO:0000256" key="14">
    <source>
        <dbReference type="PIRSR" id="PIRSR605478-2"/>
    </source>
</evidence>
<feature type="binding site" evidence="14">
    <location>
        <position position="350"/>
    </location>
    <ligand>
        <name>substrate</name>
    </ligand>
</feature>
<evidence type="ECO:0000256" key="16">
    <source>
        <dbReference type="PIRSR" id="PIRSR605478-4"/>
    </source>
</evidence>